<dbReference type="SUPFAM" id="SSF48726">
    <property type="entry name" value="Immunoglobulin"/>
    <property type="match status" value="1"/>
</dbReference>
<evidence type="ECO:0000313" key="3">
    <source>
        <dbReference type="Proteomes" id="UP001652741"/>
    </source>
</evidence>
<dbReference type="InterPro" id="IPR007110">
    <property type="entry name" value="Ig-like_dom"/>
</dbReference>
<dbReference type="InterPro" id="IPR013783">
    <property type="entry name" value="Ig-like_fold"/>
</dbReference>
<dbReference type="InterPro" id="IPR036179">
    <property type="entry name" value="Ig-like_dom_sf"/>
</dbReference>
<reference evidence="4" key="1">
    <citation type="submission" date="2025-08" db="UniProtKB">
        <authorList>
            <consortium name="RefSeq"/>
        </authorList>
    </citation>
    <scope>IDENTIFICATION</scope>
</reference>
<gene>
    <name evidence="4" type="primary">si:ch211-137i24.12</name>
</gene>
<organism evidence="3 4">
    <name type="scientific">Salmo salar</name>
    <name type="common">Atlantic salmon</name>
    <dbReference type="NCBI Taxonomy" id="8030"/>
    <lineage>
        <taxon>Eukaryota</taxon>
        <taxon>Metazoa</taxon>
        <taxon>Chordata</taxon>
        <taxon>Craniata</taxon>
        <taxon>Vertebrata</taxon>
        <taxon>Euteleostomi</taxon>
        <taxon>Actinopterygii</taxon>
        <taxon>Neopterygii</taxon>
        <taxon>Teleostei</taxon>
        <taxon>Protacanthopterygii</taxon>
        <taxon>Salmoniformes</taxon>
        <taxon>Salmonidae</taxon>
        <taxon>Salmoninae</taxon>
        <taxon>Salmo</taxon>
    </lineage>
</organism>
<name>A0A1S3RIF0_SALSA</name>
<evidence type="ECO:0000259" key="2">
    <source>
        <dbReference type="PROSITE" id="PS50835"/>
    </source>
</evidence>
<feature type="compositionally biased region" description="Polar residues" evidence="1">
    <location>
        <begin position="10"/>
        <end position="22"/>
    </location>
</feature>
<dbReference type="RefSeq" id="XP_014051970.1">
    <property type="nucleotide sequence ID" value="XM_014196495.2"/>
</dbReference>
<sequence length="215" mass="23764">MAVSALSEPGSETENTSLSTDVPTDVPVEEEGLVVEEGVVEEGGLVVQQQPDKEKAMSGDDVVFSCLLSGSYPEGMGVQWVVHGHKERHTILEGNQTGQAHHTGGQPDWTGTPYWRATRLDRHTILEGNQTSDDAFAGWAFLSGKPTAGDSSMMLRNVSRVDCSVYHCLLIPHKWHHCGWEWDQAQHPQGPGTVLNARDYCQIDSRTMDRNRQQK</sequence>
<dbReference type="Gene3D" id="2.60.40.10">
    <property type="entry name" value="Immunoglobulins"/>
    <property type="match status" value="1"/>
</dbReference>
<dbReference type="AlphaFoldDB" id="A0A1S3RIF0"/>
<feature type="domain" description="Ig-like" evidence="2">
    <location>
        <begin position="23"/>
        <end position="168"/>
    </location>
</feature>
<dbReference type="KEGG" id="sasa:106603176"/>
<evidence type="ECO:0000256" key="1">
    <source>
        <dbReference type="SAM" id="MobiDB-lite"/>
    </source>
</evidence>
<dbReference type="OrthoDB" id="7225082at2759"/>
<feature type="region of interest" description="Disordered" evidence="1">
    <location>
        <begin position="1"/>
        <end position="26"/>
    </location>
</feature>
<dbReference type="Proteomes" id="UP001652741">
    <property type="component" value="Chromosome ssa04"/>
</dbReference>
<keyword evidence="3" id="KW-1185">Reference proteome</keyword>
<protein>
    <submittedName>
        <fullName evidence="4">Uncharacterized protein si:ch211-137i24.12</fullName>
    </submittedName>
</protein>
<evidence type="ECO:0000313" key="4">
    <source>
        <dbReference type="RefSeq" id="XP_014051970.1"/>
    </source>
</evidence>
<accession>A0A1S3RIF0</accession>
<dbReference type="PROSITE" id="PS50835">
    <property type="entry name" value="IG_LIKE"/>
    <property type="match status" value="1"/>
</dbReference>
<proteinExistence type="predicted"/>